<dbReference type="CDD" id="cd12148">
    <property type="entry name" value="fungal_TF_MHR"/>
    <property type="match status" value="1"/>
</dbReference>
<evidence type="ECO:0000256" key="7">
    <source>
        <dbReference type="SAM" id="MobiDB-lite"/>
    </source>
</evidence>
<accession>A0A9W4IVM5</accession>
<dbReference type="Pfam" id="PF00172">
    <property type="entry name" value="Zn_clus"/>
    <property type="match status" value="1"/>
</dbReference>
<protein>
    <recommendedName>
        <fullName evidence="8">Zn(2)-C6 fungal-type domain-containing protein</fullName>
    </recommendedName>
</protein>
<proteinExistence type="predicted"/>
<feature type="region of interest" description="Disordered" evidence="7">
    <location>
        <begin position="79"/>
        <end position="135"/>
    </location>
</feature>
<gene>
    <name evidence="9" type="ORF">PSALAMII_LOCUS3197</name>
</gene>
<organism evidence="9 10">
    <name type="scientific">Penicillium salamii</name>
    <dbReference type="NCBI Taxonomy" id="1612424"/>
    <lineage>
        <taxon>Eukaryota</taxon>
        <taxon>Fungi</taxon>
        <taxon>Dikarya</taxon>
        <taxon>Ascomycota</taxon>
        <taxon>Pezizomycotina</taxon>
        <taxon>Eurotiomycetes</taxon>
        <taxon>Eurotiomycetidae</taxon>
        <taxon>Eurotiales</taxon>
        <taxon>Aspergillaceae</taxon>
        <taxon>Penicillium</taxon>
    </lineage>
</organism>
<keyword evidence="4" id="KW-0238">DNA-binding</keyword>
<evidence type="ECO:0000256" key="5">
    <source>
        <dbReference type="ARBA" id="ARBA00023163"/>
    </source>
</evidence>
<dbReference type="PROSITE" id="PS50048">
    <property type="entry name" value="ZN2_CY6_FUNGAL_2"/>
    <property type="match status" value="1"/>
</dbReference>
<dbReference type="PANTHER" id="PTHR47663:SF2">
    <property type="entry name" value="ARABINOLYTIC TRANSCRIPTIONAL ACTIVATOR ARAR-RELATED"/>
    <property type="match status" value="1"/>
</dbReference>
<dbReference type="GO" id="GO:0008270">
    <property type="term" value="F:zinc ion binding"/>
    <property type="evidence" value="ECO:0007669"/>
    <property type="project" value="InterPro"/>
</dbReference>
<feature type="compositionally biased region" description="Polar residues" evidence="7">
    <location>
        <begin position="85"/>
        <end position="113"/>
    </location>
</feature>
<dbReference type="InterPro" id="IPR001138">
    <property type="entry name" value="Zn2Cys6_DnaBD"/>
</dbReference>
<sequence>MHVRMHHEMKSDLGGLSSPPALSAIEVPKRRRFTRNQVACDPCHMRRVRCDLVSPSPCSRCFHAGIECEFTRTLRKRGRTARSKLGNTTTKQVQRESTLWMQSQQAQSDTFAHSESSPSSMSPTTPDSAGGRWPPVTNEIDSLLAFYEDEQHTVSGTSRGWDLQEVDESQHPWAGDQSSKNLPIPSLQADFPALPLPGAWDPIFTNSDSKSDIFTEFPSTLESSLNNVAQQVQQSPLRYPVLGEVMGFLDPHVSPQLACHLIERYFSADFLASPHTLYGHWSCSVLRKTSFLAKSYRPTKPALLMSMLWIAAANDRHFSFSASSTQQKKLCQLLGSWTMSLLPQSSEQASSEHQNLSPAGLGSLPTVSHDMAKDIGDLDDVITYIHIASIYSSEEIPSDAEWWKAATKLAIKLQLNQENDLPIAQDNSDPNYDNYCSHESSEFTETLASIHHEVVESSCHCNYKLMGDARSAICANERFEERRRTWWILYIMDRHLTLRHNFPSETLDIECAGLLLPIDETSWQNGDFSCDNSDPQRNSDSCPEQRPKRRAFPDFRFHDCSLFGSFLPLMAITGEILRLNDPRSQETYDQKKPEAQILQELGVYQSSLTASMASLNDSASGLEEIKTPDDLQQQTAMAYVSYFVQVLRMMIVGKRNWLFLVEDKECWTTPAFSSTISHALNAASWLRRILHFDPDVSFSPYFFGIQLFQGSLPMLLIVERLQKNCGKDILNACEIMIRANEAALVTRNTDYQRRLRQLMRSAVSQSWGRPVSPHDIRSRRKAVFALYLWTQRGTHWPIELEISSQS</sequence>
<dbReference type="SUPFAM" id="SSF57701">
    <property type="entry name" value="Zn2/Cys6 DNA-binding domain"/>
    <property type="match status" value="1"/>
</dbReference>
<feature type="region of interest" description="Disordered" evidence="7">
    <location>
        <begin position="1"/>
        <end position="21"/>
    </location>
</feature>
<dbReference type="InterPro" id="IPR036864">
    <property type="entry name" value="Zn2-C6_fun-type_DNA-bd_sf"/>
</dbReference>
<name>A0A9W4IVM5_9EURO</name>
<dbReference type="EMBL" id="CAJVPA010000111">
    <property type="protein sequence ID" value="CAG8350546.1"/>
    <property type="molecule type" value="Genomic_DNA"/>
</dbReference>
<evidence type="ECO:0000256" key="6">
    <source>
        <dbReference type="ARBA" id="ARBA00023242"/>
    </source>
</evidence>
<dbReference type="OrthoDB" id="39175at2759"/>
<dbReference type="InterPro" id="IPR007219">
    <property type="entry name" value="XnlR_reg_dom"/>
</dbReference>
<keyword evidence="5" id="KW-0804">Transcription</keyword>
<evidence type="ECO:0000259" key="8">
    <source>
        <dbReference type="PROSITE" id="PS50048"/>
    </source>
</evidence>
<keyword evidence="1" id="KW-0479">Metal-binding</keyword>
<dbReference type="GO" id="GO:0003677">
    <property type="term" value="F:DNA binding"/>
    <property type="evidence" value="ECO:0007669"/>
    <property type="project" value="UniProtKB-KW"/>
</dbReference>
<feature type="region of interest" description="Disordered" evidence="7">
    <location>
        <begin position="527"/>
        <end position="546"/>
    </location>
</feature>
<dbReference type="GO" id="GO:0000981">
    <property type="term" value="F:DNA-binding transcription factor activity, RNA polymerase II-specific"/>
    <property type="evidence" value="ECO:0007669"/>
    <property type="project" value="InterPro"/>
</dbReference>
<feature type="compositionally biased region" description="Polar residues" evidence="7">
    <location>
        <begin position="527"/>
        <end position="542"/>
    </location>
</feature>
<keyword evidence="6" id="KW-0539">Nucleus</keyword>
<dbReference type="Proteomes" id="UP001152646">
    <property type="component" value="Unassembled WGS sequence"/>
</dbReference>
<dbReference type="CDD" id="cd00067">
    <property type="entry name" value="GAL4"/>
    <property type="match status" value="1"/>
</dbReference>
<keyword evidence="3" id="KW-0805">Transcription regulation</keyword>
<dbReference type="SMART" id="SM00066">
    <property type="entry name" value="GAL4"/>
    <property type="match status" value="1"/>
</dbReference>
<dbReference type="PANTHER" id="PTHR47663">
    <property type="entry name" value="XYLANOLYTIC TRANSCRIPTIONAL ACTIVATOR XLNR-RELATED"/>
    <property type="match status" value="1"/>
</dbReference>
<evidence type="ECO:0000256" key="4">
    <source>
        <dbReference type="ARBA" id="ARBA00023125"/>
    </source>
</evidence>
<feature type="compositionally biased region" description="Basic and acidic residues" evidence="7">
    <location>
        <begin position="1"/>
        <end position="11"/>
    </location>
</feature>
<comment type="caution">
    <text evidence="9">The sequence shown here is derived from an EMBL/GenBank/DDBJ whole genome shotgun (WGS) entry which is preliminary data.</text>
</comment>
<evidence type="ECO:0000256" key="1">
    <source>
        <dbReference type="ARBA" id="ARBA00022723"/>
    </source>
</evidence>
<dbReference type="PROSITE" id="PS00463">
    <property type="entry name" value="ZN2_CY6_FUNGAL_1"/>
    <property type="match status" value="1"/>
</dbReference>
<feature type="compositionally biased region" description="Low complexity" evidence="7">
    <location>
        <begin position="114"/>
        <end position="128"/>
    </location>
</feature>
<dbReference type="AlphaFoldDB" id="A0A9W4IVM5"/>
<evidence type="ECO:0000313" key="10">
    <source>
        <dbReference type="Proteomes" id="UP001152646"/>
    </source>
</evidence>
<keyword evidence="2" id="KW-0862">Zinc</keyword>
<dbReference type="Pfam" id="PF04082">
    <property type="entry name" value="Fungal_trans"/>
    <property type="match status" value="1"/>
</dbReference>
<dbReference type="Gene3D" id="4.10.240.10">
    <property type="entry name" value="Zn(2)-C6 fungal-type DNA-binding domain"/>
    <property type="match status" value="1"/>
</dbReference>
<dbReference type="InterPro" id="IPR051439">
    <property type="entry name" value="XlnR/Xlr1"/>
</dbReference>
<reference evidence="9" key="1">
    <citation type="submission" date="2021-07" db="EMBL/GenBank/DDBJ databases">
        <authorList>
            <person name="Branca A.L. A."/>
        </authorList>
    </citation>
    <scope>NUCLEOTIDE SEQUENCE</scope>
</reference>
<evidence type="ECO:0000256" key="3">
    <source>
        <dbReference type="ARBA" id="ARBA00023015"/>
    </source>
</evidence>
<dbReference type="GO" id="GO:0006351">
    <property type="term" value="P:DNA-templated transcription"/>
    <property type="evidence" value="ECO:0007669"/>
    <property type="project" value="InterPro"/>
</dbReference>
<feature type="domain" description="Zn(2)-C6 fungal-type" evidence="8">
    <location>
        <begin position="39"/>
        <end position="70"/>
    </location>
</feature>
<evidence type="ECO:0000256" key="2">
    <source>
        <dbReference type="ARBA" id="ARBA00022833"/>
    </source>
</evidence>
<evidence type="ECO:0000313" key="9">
    <source>
        <dbReference type="EMBL" id="CAG8350546.1"/>
    </source>
</evidence>